<proteinExistence type="inferred from homology"/>
<evidence type="ECO:0000259" key="5">
    <source>
        <dbReference type="PROSITE" id="PS00388"/>
    </source>
</evidence>
<dbReference type="HAMAP" id="MF_00499">
    <property type="entry name" value="Ribosomal_eL13"/>
    <property type="match status" value="1"/>
</dbReference>
<dbReference type="Gene3D" id="3.60.20.10">
    <property type="entry name" value="Glutamine Phosphoribosylpyrophosphate, subunit 1, domain 1"/>
    <property type="match status" value="1"/>
</dbReference>
<feature type="transmembrane region" description="Helical" evidence="4">
    <location>
        <begin position="1194"/>
        <end position="1213"/>
    </location>
</feature>
<keyword evidence="3" id="KW-0687">Ribonucleoprotein</keyword>
<dbReference type="GO" id="GO:0006412">
    <property type="term" value="P:translation"/>
    <property type="evidence" value="ECO:0007669"/>
    <property type="project" value="InterPro"/>
</dbReference>
<dbReference type="InterPro" id="IPR001380">
    <property type="entry name" value="Ribosomal_eL13"/>
</dbReference>
<sequence>MGHGGNNIIPNVHFRKINGCQAGRKNRVFMRTWLDQAGRKKRRSNARKAKAAKVFPRPAAGLLRPVVHPPTQRYNMKLRLGKGFTLDELKEAKIPKKYAKTIGIAIDHRRRNRCTESLQANVERLKLYMSKLLLFPKKAGAKKVRKGDTPRSELQNVAQNTLKEIIPVPKPEKRTRARAITAEEKEASAYKQLKKARTNKHYLGERMKKAKDAAAKAGTGAGYDLSVTTFSPDGRVFQVEYAGKAVENSGTTLAICCKDGVVFAAEKFLQYQNAQRAQCGKLLLGCTVRKFHQSFWLNEQSSDRYWSVRPFGCAVLLGCVDEDMLLTFPGKQAAKTEIEKVLAHVHDEKDKDFELEISWICPASNYQFSAVPAEQRKAAEAEAKRTLEAEQETLRNSSVTCSTRGTETMSFNTAKLFVLLGVLVGCRGQWTAGTYVTADDIRMAELADDKAATACAIRDSLELDDREKAREQLEDAAAGNILLELMTEAQNNAELVDSLAAELPGKLIAIATPLIMFFLVFAIYILICCWTACPCCKCCRCCRGKRNIPFIVKLLFLLVIGGVVLALVILSSLSTRGYSRAVEGFDVTNCAAARMVNATFQGQSDPYFLGLIPVLNIFDELEGSLAENSQFINDLRGILLDTQDITDSVTVATATLDLLSAMLSDSRNTLPTGTFHECAACGPLASTLSDVSSAVSAGTAAALSAARVEVDNQLSGSSLVSLRSSLSTATAPLVELKTTIKSSFTPFVEDTLMETLSDQMNANGTVASVFMIGLALAIAACAIIAVLVWMCCDTRRSDDSGEPVSSPWTYRCACCTWCCGCYYTMLAFFLGGILLILAVPLSSMCLIMEDINSQMITDISGALEIEIAGPTGDMMGSMIDQCIQNSTANPRLLDLITIEENGNQVTMYNKLVVQTQAQITTQFDQLGNAPSSSLASSTEVTKLTQMLRDVPLDAMMFPQQSIGSNPDYQPMLGNTNLAPYIASSASCTSFTVPTGYSLPQEGTTTDGIVDFTLAVSLEGYGGILDYSPTTCAKQVVCTGFTAPDPNAQYCAAASRFMDLKQDLRSQNRFMCRRFRQSGSVCDVINMAQSGSTWTSDCLGATVEEYGCSLADFVTLVQDYDQRLANVFNRLDTATTQSFTKIQTNLKTLLDQYFLSKITTIGNGVTCGFMGESYKGVIDGMCYGGVWGVQAVSSSYAACAVVTLLLVIIMYILWRLSLDNVAADQKLHGADAVVPIIPT</sequence>
<dbReference type="GO" id="GO:0022625">
    <property type="term" value="C:cytosolic large ribosomal subunit"/>
    <property type="evidence" value="ECO:0007669"/>
    <property type="project" value="TreeGrafter"/>
</dbReference>
<dbReference type="InterPro" id="IPR029055">
    <property type="entry name" value="Ntn_hydrolases_N"/>
</dbReference>
<keyword evidence="2 6" id="KW-0689">Ribosomal protein</keyword>
<gene>
    <name evidence="6" type="ORF">AK812_SmicGene35799</name>
</gene>
<comment type="similarity">
    <text evidence="1">Belongs to the eukaryotic ribosomal protein eL13 family.</text>
</comment>
<dbReference type="PANTHER" id="PTHR11722:SF0">
    <property type="entry name" value="LARGE RIBOSOMAL SUBUNIT PROTEIN EL13"/>
    <property type="match status" value="1"/>
</dbReference>
<dbReference type="SMART" id="SM00948">
    <property type="entry name" value="Proteasome_A_N"/>
    <property type="match status" value="1"/>
</dbReference>
<reference evidence="6 7" key="1">
    <citation type="submission" date="2016-02" db="EMBL/GenBank/DDBJ databases">
        <title>Genome analysis of coral dinoflagellate symbionts highlights evolutionary adaptations to a symbiotic lifestyle.</title>
        <authorList>
            <person name="Aranda M."/>
            <person name="Li Y."/>
            <person name="Liew Y.J."/>
            <person name="Baumgarten S."/>
            <person name="Simakov O."/>
            <person name="Wilson M."/>
            <person name="Piel J."/>
            <person name="Ashoor H."/>
            <person name="Bougouffa S."/>
            <person name="Bajic V.B."/>
            <person name="Ryu T."/>
            <person name="Ravasi T."/>
            <person name="Bayer T."/>
            <person name="Micklem G."/>
            <person name="Kim H."/>
            <person name="Bhak J."/>
            <person name="Lajeunesse T.C."/>
            <person name="Voolstra C.R."/>
        </authorList>
    </citation>
    <scope>NUCLEOTIDE SEQUENCE [LARGE SCALE GENOMIC DNA]</scope>
    <source>
        <strain evidence="6 7">CCMP2467</strain>
    </source>
</reference>
<dbReference type="GO" id="GO:0006511">
    <property type="term" value="P:ubiquitin-dependent protein catabolic process"/>
    <property type="evidence" value="ECO:0007669"/>
    <property type="project" value="InterPro"/>
</dbReference>
<accession>A0A1Q9CKK7</accession>
<feature type="transmembrane region" description="Helical" evidence="4">
    <location>
        <begin position="554"/>
        <end position="573"/>
    </location>
</feature>
<organism evidence="6 7">
    <name type="scientific">Symbiodinium microadriaticum</name>
    <name type="common">Dinoflagellate</name>
    <name type="synonym">Zooxanthella microadriatica</name>
    <dbReference type="NCBI Taxonomy" id="2951"/>
    <lineage>
        <taxon>Eukaryota</taxon>
        <taxon>Sar</taxon>
        <taxon>Alveolata</taxon>
        <taxon>Dinophyceae</taxon>
        <taxon>Suessiales</taxon>
        <taxon>Symbiodiniaceae</taxon>
        <taxon>Symbiodinium</taxon>
    </lineage>
</organism>
<keyword evidence="4" id="KW-0472">Membrane</keyword>
<dbReference type="PROSITE" id="PS00388">
    <property type="entry name" value="PROTEASOME_ALPHA_1"/>
    <property type="match status" value="1"/>
</dbReference>
<comment type="caution">
    <text evidence="6">The sequence shown here is derived from an EMBL/GenBank/DDBJ whole genome shotgun (WGS) entry which is preliminary data.</text>
</comment>
<feature type="transmembrane region" description="Helical" evidence="4">
    <location>
        <begin position="769"/>
        <end position="792"/>
    </location>
</feature>
<dbReference type="SUPFAM" id="SSF56235">
    <property type="entry name" value="N-terminal nucleophile aminohydrolases (Ntn hydrolases)"/>
    <property type="match status" value="1"/>
</dbReference>
<evidence type="ECO:0000313" key="7">
    <source>
        <dbReference type="Proteomes" id="UP000186817"/>
    </source>
</evidence>
<dbReference type="GO" id="GO:0003735">
    <property type="term" value="F:structural constituent of ribosome"/>
    <property type="evidence" value="ECO:0007669"/>
    <property type="project" value="InterPro"/>
</dbReference>
<dbReference type="Pfam" id="PF01294">
    <property type="entry name" value="Ribosomal_L13e"/>
    <property type="match status" value="1"/>
</dbReference>
<dbReference type="InterPro" id="IPR000426">
    <property type="entry name" value="Proteasome_asu_N"/>
</dbReference>
<dbReference type="EMBL" id="LSRX01001115">
    <property type="protein sequence ID" value="OLP83445.1"/>
    <property type="molecule type" value="Genomic_DNA"/>
</dbReference>
<dbReference type="OrthoDB" id="430649at2759"/>
<dbReference type="Gene3D" id="1.20.5.110">
    <property type="match status" value="1"/>
</dbReference>
<name>A0A1Q9CKK7_SYMMI</name>
<feature type="transmembrane region" description="Helical" evidence="4">
    <location>
        <begin position="813"/>
        <end position="839"/>
    </location>
</feature>
<evidence type="ECO:0000313" key="6">
    <source>
        <dbReference type="EMBL" id="OLP83445.1"/>
    </source>
</evidence>
<dbReference type="Proteomes" id="UP000186817">
    <property type="component" value="Unassembled WGS sequence"/>
</dbReference>
<dbReference type="GO" id="GO:0003723">
    <property type="term" value="F:RNA binding"/>
    <property type="evidence" value="ECO:0007669"/>
    <property type="project" value="TreeGrafter"/>
</dbReference>
<dbReference type="GO" id="GO:0019773">
    <property type="term" value="C:proteasome core complex, alpha-subunit complex"/>
    <property type="evidence" value="ECO:0007669"/>
    <property type="project" value="InterPro"/>
</dbReference>
<dbReference type="AlphaFoldDB" id="A0A1Q9CKK7"/>
<feature type="domain" description="Proteasome alpha-type subunits" evidence="5">
    <location>
        <begin position="223"/>
        <end position="245"/>
    </location>
</feature>
<evidence type="ECO:0000256" key="1">
    <source>
        <dbReference type="ARBA" id="ARBA00005640"/>
    </source>
</evidence>
<keyword evidence="4" id="KW-1133">Transmembrane helix</keyword>
<keyword evidence="7" id="KW-1185">Reference proteome</keyword>
<feature type="transmembrane region" description="Helical" evidence="4">
    <location>
        <begin position="507"/>
        <end position="533"/>
    </location>
</feature>
<dbReference type="PANTHER" id="PTHR11722">
    <property type="entry name" value="60S RIBOSOMAL PROTEIN L13"/>
    <property type="match status" value="1"/>
</dbReference>
<evidence type="ECO:0000256" key="3">
    <source>
        <dbReference type="ARBA" id="ARBA00023274"/>
    </source>
</evidence>
<keyword evidence="4" id="KW-0812">Transmembrane</keyword>
<evidence type="ECO:0000256" key="4">
    <source>
        <dbReference type="SAM" id="Phobius"/>
    </source>
</evidence>
<evidence type="ECO:0000256" key="2">
    <source>
        <dbReference type="ARBA" id="ARBA00022980"/>
    </source>
</evidence>
<protein>
    <submittedName>
        <fullName evidence="6">60S ribosomal protein L13-1</fullName>
    </submittedName>
</protein>
<dbReference type="Pfam" id="PF10584">
    <property type="entry name" value="Proteasome_A_N"/>
    <property type="match status" value="1"/>
</dbReference>